<gene>
    <name evidence="1" type="ORF">Aory04_000434000</name>
</gene>
<name>A0AAN5BV44_ASPOZ</name>
<dbReference type="InterPro" id="IPR053157">
    <property type="entry name" value="Sterol_Uptake_Regulator"/>
</dbReference>
<organism evidence="1 2">
    <name type="scientific">Aspergillus oryzae</name>
    <name type="common">Yellow koji mold</name>
    <dbReference type="NCBI Taxonomy" id="5062"/>
    <lineage>
        <taxon>Eukaryota</taxon>
        <taxon>Fungi</taxon>
        <taxon>Dikarya</taxon>
        <taxon>Ascomycota</taxon>
        <taxon>Pezizomycotina</taxon>
        <taxon>Eurotiomycetes</taxon>
        <taxon>Eurotiomycetidae</taxon>
        <taxon>Eurotiales</taxon>
        <taxon>Aspergillaceae</taxon>
        <taxon>Aspergillus</taxon>
        <taxon>Aspergillus subgen. Circumdati</taxon>
    </lineage>
</organism>
<proteinExistence type="predicted"/>
<evidence type="ECO:0000313" key="2">
    <source>
        <dbReference type="Proteomes" id="UP001165205"/>
    </source>
</evidence>
<reference evidence="1" key="1">
    <citation type="submission" date="2023-04" db="EMBL/GenBank/DDBJ databases">
        <title>Aspergillus oryzae NBRC 4228.</title>
        <authorList>
            <person name="Ichikawa N."/>
            <person name="Sato H."/>
            <person name="Tonouchi N."/>
        </authorList>
    </citation>
    <scope>NUCLEOTIDE SEQUENCE</scope>
    <source>
        <strain evidence="1">NBRC 4228</strain>
    </source>
</reference>
<dbReference type="PANTHER" id="PTHR47784:SF14">
    <property type="entry name" value="ZN(II)2CYS6 TRANSCRIPTION FACTOR (EUROFUNG)"/>
    <property type="match status" value="1"/>
</dbReference>
<dbReference type="EMBL" id="BSYA01000038">
    <property type="protein sequence ID" value="GMG27782.1"/>
    <property type="molecule type" value="Genomic_DNA"/>
</dbReference>
<dbReference type="PANTHER" id="PTHR47784">
    <property type="entry name" value="STEROL UPTAKE CONTROL PROTEIN 2"/>
    <property type="match status" value="1"/>
</dbReference>
<evidence type="ECO:0000313" key="1">
    <source>
        <dbReference type="EMBL" id="GMG27782.1"/>
    </source>
</evidence>
<dbReference type="Proteomes" id="UP001165205">
    <property type="component" value="Unassembled WGS sequence"/>
</dbReference>
<accession>A0AAN5BV44</accession>
<comment type="caution">
    <text evidence="1">The sequence shown here is derived from an EMBL/GenBank/DDBJ whole genome shotgun (WGS) entry which is preliminary data.</text>
</comment>
<sequence>MIDDVDESRREVNQDIWEFLNEAVKRPLGGREGGVIALPVRISDAYVDLLKEGDWMARILFLHYGVGMHLLSDRWFVRDWGRRLVSTVLQPLKEIPPEWKETVAWTRQAVDLDKWSRS</sequence>
<protein>
    <submittedName>
        <fullName evidence="1">Unnamed protein product</fullName>
    </submittedName>
</protein>
<dbReference type="AlphaFoldDB" id="A0AAN5BV44"/>
<dbReference type="GO" id="GO:0001228">
    <property type="term" value="F:DNA-binding transcription activator activity, RNA polymerase II-specific"/>
    <property type="evidence" value="ECO:0007669"/>
    <property type="project" value="TreeGrafter"/>
</dbReference>